<keyword evidence="5 6" id="KW-0949">S-adenosyl-L-methionine</keyword>
<keyword evidence="4 6" id="KW-0808">Transferase</keyword>
<evidence type="ECO:0000259" key="7">
    <source>
        <dbReference type="Pfam" id="PF00590"/>
    </source>
</evidence>
<dbReference type="PANTHER" id="PTHR46111">
    <property type="entry name" value="RIBOSOMAL RNA SMALL SUBUNIT METHYLTRANSFERASE I"/>
    <property type="match status" value="1"/>
</dbReference>
<dbReference type="InterPro" id="IPR008189">
    <property type="entry name" value="rRNA_ssu_MeTfrase_I"/>
</dbReference>
<dbReference type="CDD" id="cd11648">
    <property type="entry name" value="RsmI"/>
    <property type="match status" value="1"/>
</dbReference>
<evidence type="ECO:0000256" key="5">
    <source>
        <dbReference type="ARBA" id="ARBA00022691"/>
    </source>
</evidence>
<dbReference type="Gene3D" id="3.30.950.10">
    <property type="entry name" value="Methyltransferase, Cobalt-precorrin-4 Transmethylase, Domain 2"/>
    <property type="match status" value="1"/>
</dbReference>
<evidence type="ECO:0000256" key="3">
    <source>
        <dbReference type="ARBA" id="ARBA00022603"/>
    </source>
</evidence>
<dbReference type="NCBIfam" id="TIGR00096">
    <property type="entry name" value="16S rRNA (cytidine(1402)-2'-O)-methyltransferase"/>
    <property type="match status" value="1"/>
</dbReference>
<evidence type="ECO:0000256" key="2">
    <source>
        <dbReference type="ARBA" id="ARBA00022552"/>
    </source>
</evidence>
<dbReference type="Gene3D" id="3.40.1010.10">
    <property type="entry name" value="Cobalt-precorrin-4 Transmethylase, Domain 1"/>
    <property type="match status" value="1"/>
</dbReference>
<comment type="similarity">
    <text evidence="6">Belongs to the methyltransferase superfamily. RsmI family.</text>
</comment>
<name>A0A0G0ZF87_9BACT</name>
<sequence>MALYVVPTPIGNLKDVSFRALEVLKNVDLILAEDTRVTKKLLSHYGISKPLIRFDEREEYRNSDKVLNLLLEGKNLALVSDAGTPGISDPGAKLVSFLVSKFKSTELQNFETSKLINIIPIPGPSAISTMISASDINLSEFVFLGFPPHKKGRMTFFKKVASSDLPVILFESPHRIEKTLKELFSACKDRRVNVGRELTKIYEEIWRGNLSGAADYFQGQHKKGEFVIVVDIK</sequence>
<evidence type="ECO:0000313" key="8">
    <source>
        <dbReference type="EMBL" id="KKS47405.1"/>
    </source>
</evidence>
<dbReference type="Proteomes" id="UP000034036">
    <property type="component" value="Unassembled WGS sequence"/>
</dbReference>
<protein>
    <recommendedName>
        <fullName evidence="6">Ribosomal RNA small subunit methyltransferase I</fullName>
        <ecNumber evidence="6">2.1.1.198</ecNumber>
    </recommendedName>
    <alternativeName>
        <fullName evidence="6">16S rRNA 2'-O-ribose C1402 methyltransferase</fullName>
    </alternativeName>
    <alternativeName>
        <fullName evidence="6">rRNA (cytidine-2'-O-)-methyltransferase RsmI</fullName>
    </alternativeName>
</protein>
<comment type="catalytic activity">
    <reaction evidence="6">
        <text>cytidine(1402) in 16S rRNA + S-adenosyl-L-methionine = 2'-O-methylcytidine(1402) in 16S rRNA + S-adenosyl-L-homocysteine + H(+)</text>
        <dbReference type="Rhea" id="RHEA:42924"/>
        <dbReference type="Rhea" id="RHEA-COMP:10285"/>
        <dbReference type="Rhea" id="RHEA-COMP:10286"/>
        <dbReference type="ChEBI" id="CHEBI:15378"/>
        <dbReference type="ChEBI" id="CHEBI:57856"/>
        <dbReference type="ChEBI" id="CHEBI:59789"/>
        <dbReference type="ChEBI" id="CHEBI:74495"/>
        <dbReference type="ChEBI" id="CHEBI:82748"/>
        <dbReference type="EC" id="2.1.1.198"/>
    </reaction>
</comment>
<dbReference type="STRING" id="1618659.UV11_C0016G0020"/>
<evidence type="ECO:0000256" key="1">
    <source>
        <dbReference type="ARBA" id="ARBA00022490"/>
    </source>
</evidence>
<dbReference type="InterPro" id="IPR018063">
    <property type="entry name" value="SAM_MeTrfase_RsmI_CS"/>
</dbReference>
<dbReference type="EMBL" id="LCDF01000016">
    <property type="protein sequence ID" value="KKS47405.1"/>
    <property type="molecule type" value="Genomic_DNA"/>
</dbReference>
<keyword evidence="3 6" id="KW-0489">Methyltransferase</keyword>
<comment type="function">
    <text evidence="6">Catalyzes the 2'-O-methylation of the ribose of cytidine 1402 (C1402) in 16S rRNA.</text>
</comment>
<dbReference type="InterPro" id="IPR000878">
    <property type="entry name" value="4pyrrol_Mease"/>
</dbReference>
<dbReference type="Pfam" id="PF00590">
    <property type="entry name" value="TP_methylase"/>
    <property type="match status" value="1"/>
</dbReference>
<gene>
    <name evidence="6" type="primary">rsmI</name>
    <name evidence="8" type="ORF">UV11_C0016G0020</name>
</gene>
<feature type="domain" description="Tetrapyrrole methylase" evidence="7">
    <location>
        <begin position="3"/>
        <end position="211"/>
    </location>
</feature>
<evidence type="ECO:0000313" key="9">
    <source>
        <dbReference type="Proteomes" id="UP000034036"/>
    </source>
</evidence>
<dbReference type="PATRIC" id="fig|1618659.3.peg.625"/>
<dbReference type="PANTHER" id="PTHR46111:SF1">
    <property type="entry name" value="RIBOSOMAL RNA SMALL SUBUNIT METHYLTRANSFERASE I"/>
    <property type="match status" value="1"/>
</dbReference>
<organism evidence="8 9">
    <name type="scientific">Candidatus Giovannonibacteria bacterium GW2011_GWF2_42_19</name>
    <dbReference type="NCBI Taxonomy" id="1618659"/>
    <lineage>
        <taxon>Bacteria</taxon>
        <taxon>Candidatus Giovannoniibacteriota</taxon>
    </lineage>
</organism>
<dbReference type="InterPro" id="IPR014776">
    <property type="entry name" value="4pyrrole_Mease_sub2"/>
</dbReference>
<dbReference type="GO" id="GO:0070677">
    <property type="term" value="F:rRNA (cytosine-2'-O-)-methyltransferase activity"/>
    <property type="evidence" value="ECO:0007669"/>
    <property type="project" value="UniProtKB-UniRule"/>
</dbReference>
<keyword evidence="2 6" id="KW-0698">rRNA processing</keyword>
<reference evidence="8 9" key="1">
    <citation type="journal article" date="2015" name="Nature">
        <title>rRNA introns, odd ribosomes, and small enigmatic genomes across a large radiation of phyla.</title>
        <authorList>
            <person name="Brown C.T."/>
            <person name="Hug L.A."/>
            <person name="Thomas B.C."/>
            <person name="Sharon I."/>
            <person name="Castelle C.J."/>
            <person name="Singh A."/>
            <person name="Wilkins M.J."/>
            <person name="Williams K.H."/>
            <person name="Banfield J.F."/>
        </authorList>
    </citation>
    <scope>NUCLEOTIDE SEQUENCE [LARGE SCALE GENOMIC DNA]</scope>
</reference>
<dbReference type="HAMAP" id="MF_01877">
    <property type="entry name" value="16SrRNA_methyltr_I"/>
    <property type="match status" value="1"/>
</dbReference>
<accession>A0A0G0ZF87</accession>
<evidence type="ECO:0000256" key="6">
    <source>
        <dbReference type="HAMAP-Rule" id="MF_01877"/>
    </source>
</evidence>
<dbReference type="PROSITE" id="PS01296">
    <property type="entry name" value="RSMI"/>
    <property type="match status" value="1"/>
</dbReference>
<comment type="subcellular location">
    <subcellularLocation>
        <location evidence="6">Cytoplasm</location>
    </subcellularLocation>
</comment>
<dbReference type="InterPro" id="IPR014777">
    <property type="entry name" value="4pyrrole_Mease_sub1"/>
</dbReference>
<dbReference type="InterPro" id="IPR035996">
    <property type="entry name" value="4pyrrol_Methylase_sf"/>
</dbReference>
<evidence type="ECO:0000256" key="4">
    <source>
        <dbReference type="ARBA" id="ARBA00022679"/>
    </source>
</evidence>
<dbReference type="EC" id="2.1.1.198" evidence="6"/>
<dbReference type="AlphaFoldDB" id="A0A0G0ZF87"/>
<proteinExistence type="inferred from homology"/>
<dbReference type="GO" id="GO:0005737">
    <property type="term" value="C:cytoplasm"/>
    <property type="evidence" value="ECO:0007669"/>
    <property type="project" value="UniProtKB-SubCell"/>
</dbReference>
<comment type="caution">
    <text evidence="8">The sequence shown here is derived from an EMBL/GenBank/DDBJ whole genome shotgun (WGS) entry which is preliminary data.</text>
</comment>
<keyword evidence="1 6" id="KW-0963">Cytoplasm</keyword>
<dbReference type="PIRSF" id="PIRSF005917">
    <property type="entry name" value="MTase_YraL"/>
    <property type="match status" value="1"/>
</dbReference>
<dbReference type="SUPFAM" id="SSF53790">
    <property type="entry name" value="Tetrapyrrole methylase"/>
    <property type="match status" value="1"/>
</dbReference>